<evidence type="ECO:0000256" key="5">
    <source>
        <dbReference type="PROSITE-ProRule" id="PRU01240"/>
    </source>
</evidence>
<dbReference type="InterPro" id="IPR036852">
    <property type="entry name" value="Peptidase_S8/S53_dom_sf"/>
</dbReference>
<dbReference type="Gene3D" id="3.40.50.200">
    <property type="entry name" value="Peptidase S8/S53 domain"/>
    <property type="match status" value="1"/>
</dbReference>
<evidence type="ECO:0000256" key="3">
    <source>
        <dbReference type="ARBA" id="ARBA00022801"/>
    </source>
</evidence>
<feature type="domain" description="Peptidase S8/S53" evidence="6">
    <location>
        <begin position="252"/>
        <end position="608"/>
    </location>
</feature>
<keyword evidence="3 5" id="KW-0378">Hydrolase</keyword>
<dbReference type="PANTHER" id="PTHR43806">
    <property type="entry name" value="PEPTIDASE S8"/>
    <property type="match status" value="1"/>
</dbReference>
<reference evidence="7" key="1">
    <citation type="journal article" date="2020" name="mSystems">
        <title>Genome- and Community-Level Interaction Insights into Carbon Utilization and Element Cycling Functions of Hydrothermarchaeota in Hydrothermal Sediment.</title>
        <authorList>
            <person name="Zhou Z."/>
            <person name="Liu Y."/>
            <person name="Xu W."/>
            <person name="Pan J."/>
            <person name="Luo Z.H."/>
            <person name="Li M."/>
        </authorList>
    </citation>
    <scope>NUCLEOTIDE SEQUENCE [LARGE SCALE GENOMIC DNA]</scope>
    <source>
        <strain evidence="7">HyVt-389</strain>
    </source>
</reference>
<evidence type="ECO:0000256" key="2">
    <source>
        <dbReference type="ARBA" id="ARBA00022670"/>
    </source>
</evidence>
<protein>
    <submittedName>
        <fullName evidence="7">S8 family peptidase</fullName>
    </submittedName>
</protein>
<feature type="active site" description="Charge relay system" evidence="5">
    <location>
        <position position="260"/>
    </location>
</feature>
<proteinExistence type="inferred from homology"/>
<sequence length="806" mass="93202">MIEHLKLPFYEREFERKKRGGGRIKPRGGRRDFSEVQIFNLGKIKDSFEEEKKKFSKFFDPNFIFKIELNQNVDEEEFKKFLERSRIKVISPSPEGKGFWISLAEDESLEEIKRRLKEYGEKEKYKQFDAIESFQPIPKEEKIGEQLKEKPLEDGEEAYLDIEVWRMEDERLQKFLEGFEELLHSNKGRITDKFITDNLCLLRVKINKSTFEEIVELKEICRIDRPPKPHITFQMLSIPLEEFELGESPPSNATAIAILDSGILSNHPLLERAVGDEIAVPLLSSDKIKEEKPQDDVGHGTKVAGIALYGDIKKCIEEKRFTPEIWILSAKVMYKEENPITGETHATYEEEELLEHQLYEAIRHFVENYSNCKVINISFGDKYKRIFKDKRQFPLATLIDELAKELDIIFVISAGNLNPEENGYPSKYPNYLIEENPKVKIIDPASSAYAITVGAVSQEFGPSDRKPQEILFSPAKKDYPSPFTCVGLGYKGMVKPELVEEGGNVIRSPSDPSKIEDIGGKLIVINPDWLKDGRLFTVDYGTSLSAPKVSHYLAKLFNYFPNFSPNLIKALLLSSADIPSERPEPLNDITFNTTDTRLLDLLKIYGYGKPNFERAISSDSNDVLLIAENKIKPNSVHLYYFYMPREFIEQSGKREISVVLVYDPPVRRNRIDYLGIGMEFHLFKDSTIEEIIYGYKAILETGIRPELEDIVPEELKLKEIDLHPGVRTRKRGLHQKGIKIYSKKPSINYEKPLILTVINQDRWVNNPEYLQYYAIVVKIKHSGKIDIYNQIKQKIEIEERIRIRPL</sequence>
<dbReference type="InterPro" id="IPR034074">
    <property type="entry name" value="Y4bN_pept_dom"/>
</dbReference>
<dbReference type="Proteomes" id="UP000885738">
    <property type="component" value="Unassembled WGS sequence"/>
</dbReference>
<dbReference type="InterPro" id="IPR000209">
    <property type="entry name" value="Peptidase_S8/S53_dom"/>
</dbReference>
<comment type="similarity">
    <text evidence="1 5">Belongs to the peptidase S8 family.</text>
</comment>
<comment type="caution">
    <text evidence="7">The sequence shown here is derived from an EMBL/GenBank/DDBJ whole genome shotgun (WGS) entry which is preliminary data.</text>
</comment>
<evidence type="ECO:0000313" key="7">
    <source>
        <dbReference type="EMBL" id="HEC67789.1"/>
    </source>
</evidence>
<dbReference type="Pfam" id="PF00082">
    <property type="entry name" value="Peptidase_S8"/>
    <property type="match status" value="1"/>
</dbReference>
<evidence type="ECO:0000259" key="6">
    <source>
        <dbReference type="Pfam" id="PF00082"/>
    </source>
</evidence>
<dbReference type="EMBL" id="DRIH01000101">
    <property type="protein sequence ID" value="HEC67789.1"/>
    <property type="molecule type" value="Genomic_DNA"/>
</dbReference>
<gene>
    <name evidence="7" type="ORF">ENI35_03120</name>
</gene>
<name>A0A7C1ZN13_DESA2</name>
<accession>A0A7C1ZN13</accession>
<dbReference type="AlphaFoldDB" id="A0A7C1ZN13"/>
<dbReference type="InterPro" id="IPR023827">
    <property type="entry name" value="Peptidase_S8_Asp-AS"/>
</dbReference>
<organism evidence="7">
    <name type="scientific">Desulfofervidus auxilii</name>
    <dbReference type="NCBI Taxonomy" id="1621989"/>
    <lineage>
        <taxon>Bacteria</taxon>
        <taxon>Pseudomonadati</taxon>
        <taxon>Thermodesulfobacteriota</taxon>
        <taxon>Candidatus Desulfofervidia</taxon>
        <taxon>Candidatus Desulfofervidales</taxon>
        <taxon>Candidatus Desulfofervidaceae</taxon>
        <taxon>Candidatus Desulfofervidus</taxon>
    </lineage>
</organism>
<evidence type="ECO:0000256" key="1">
    <source>
        <dbReference type="ARBA" id="ARBA00011073"/>
    </source>
</evidence>
<keyword evidence="2 5" id="KW-0645">Protease</keyword>
<dbReference type="GO" id="GO:0004252">
    <property type="term" value="F:serine-type endopeptidase activity"/>
    <property type="evidence" value="ECO:0007669"/>
    <property type="project" value="UniProtKB-UniRule"/>
</dbReference>
<dbReference type="CDD" id="cd04847">
    <property type="entry name" value="Peptidases_S8_Subtilisin_like_2"/>
    <property type="match status" value="1"/>
</dbReference>
<dbReference type="PANTHER" id="PTHR43806:SF11">
    <property type="entry name" value="CEREVISIN-RELATED"/>
    <property type="match status" value="1"/>
</dbReference>
<dbReference type="PRINTS" id="PR00723">
    <property type="entry name" value="SUBTILISIN"/>
</dbReference>
<dbReference type="PROSITE" id="PS51892">
    <property type="entry name" value="SUBTILASE"/>
    <property type="match status" value="1"/>
</dbReference>
<dbReference type="InterPro" id="IPR050131">
    <property type="entry name" value="Peptidase_S8_subtilisin-like"/>
</dbReference>
<evidence type="ECO:0000256" key="4">
    <source>
        <dbReference type="ARBA" id="ARBA00022825"/>
    </source>
</evidence>
<dbReference type="GO" id="GO:0006508">
    <property type="term" value="P:proteolysis"/>
    <property type="evidence" value="ECO:0007669"/>
    <property type="project" value="UniProtKB-KW"/>
</dbReference>
<feature type="active site" description="Charge relay system" evidence="5">
    <location>
        <position position="543"/>
    </location>
</feature>
<keyword evidence="4 5" id="KW-0720">Serine protease</keyword>
<dbReference type="SUPFAM" id="SSF52743">
    <property type="entry name" value="Subtilisin-like"/>
    <property type="match status" value="1"/>
</dbReference>
<feature type="active site" description="Charge relay system" evidence="5">
    <location>
        <position position="299"/>
    </location>
</feature>
<dbReference type="PROSITE" id="PS00136">
    <property type="entry name" value="SUBTILASE_ASP"/>
    <property type="match status" value="1"/>
</dbReference>
<dbReference type="InterPro" id="IPR015500">
    <property type="entry name" value="Peptidase_S8_subtilisin-rel"/>
</dbReference>